<evidence type="ECO:0008006" key="4">
    <source>
        <dbReference type="Google" id="ProtNLM"/>
    </source>
</evidence>
<evidence type="ECO:0000313" key="3">
    <source>
        <dbReference type="Proteomes" id="UP000321570"/>
    </source>
</evidence>
<evidence type="ECO:0000313" key="2">
    <source>
        <dbReference type="EMBL" id="VUZ54726.1"/>
    </source>
</evidence>
<reference evidence="2 3" key="1">
    <citation type="submission" date="2019-07" db="EMBL/GenBank/DDBJ databases">
        <authorList>
            <person name="Jastrzebski P J."/>
            <person name="Paukszto L."/>
            <person name="Jastrzebski P J."/>
        </authorList>
    </citation>
    <scope>NUCLEOTIDE SEQUENCE [LARGE SCALE GENOMIC DNA]</scope>
    <source>
        <strain evidence="2 3">WMS-il1</strain>
    </source>
</reference>
<dbReference type="EMBL" id="CABIJS010000666">
    <property type="protein sequence ID" value="VUZ54726.1"/>
    <property type="molecule type" value="Genomic_DNA"/>
</dbReference>
<sequence>MKSLDDVLSFLGWTSESLDNIPDVQQCSISNGHLIPSNRVDHHMKKCRMRQKGYTKEQIDSFWDYSDDEIRKFSEAALQSSSVKLPTDLNFNLSNIQIYQERDRMILSDHEEAFMRDLKRRRQSYRGVHTAKKSYIQILREVIEHQTALLSGSASSNLNPSISLEYNRSDSKLWRSSDKHSRSSNPHSDSHSHLRYSHGCRSRLLHRLSNDRSYYRSERSRSRERSNLRH</sequence>
<keyword evidence="3" id="KW-1185">Reference proteome</keyword>
<gene>
    <name evidence="2" type="ORF">WMSIL1_LOCUS12736</name>
</gene>
<dbReference type="Proteomes" id="UP000321570">
    <property type="component" value="Unassembled WGS sequence"/>
</dbReference>
<feature type="region of interest" description="Disordered" evidence="1">
    <location>
        <begin position="175"/>
        <end position="196"/>
    </location>
</feature>
<dbReference type="AlphaFoldDB" id="A0A564Z5L5"/>
<name>A0A564Z5L5_HYMDI</name>
<protein>
    <recommendedName>
        <fullName evidence="4">CHHC U11-48K-type domain-containing protein</fullName>
    </recommendedName>
</protein>
<proteinExistence type="predicted"/>
<accession>A0A564Z5L5</accession>
<organism evidence="2 3">
    <name type="scientific">Hymenolepis diminuta</name>
    <name type="common">Rat tapeworm</name>
    <dbReference type="NCBI Taxonomy" id="6216"/>
    <lineage>
        <taxon>Eukaryota</taxon>
        <taxon>Metazoa</taxon>
        <taxon>Spiralia</taxon>
        <taxon>Lophotrochozoa</taxon>
        <taxon>Platyhelminthes</taxon>
        <taxon>Cestoda</taxon>
        <taxon>Eucestoda</taxon>
        <taxon>Cyclophyllidea</taxon>
        <taxon>Hymenolepididae</taxon>
        <taxon>Hymenolepis</taxon>
    </lineage>
</organism>
<evidence type="ECO:0000256" key="1">
    <source>
        <dbReference type="SAM" id="MobiDB-lite"/>
    </source>
</evidence>